<name>A0A9P7YFJ1_9HELO</name>
<reference evidence="2" key="1">
    <citation type="journal article" date="2021" name="IMA Fungus">
        <title>Genomic characterization of three marine fungi, including Emericellopsis atlantica sp. nov. with signatures of a generalist lifestyle and marine biomass degradation.</title>
        <authorList>
            <person name="Hagestad O.C."/>
            <person name="Hou L."/>
            <person name="Andersen J.H."/>
            <person name="Hansen E.H."/>
            <person name="Altermark B."/>
            <person name="Li C."/>
            <person name="Kuhnert E."/>
            <person name="Cox R.J."/>
            <person name="Crous P.W."/>
            <person name="Spatafora J.W."/>
            <person name="Lail K."/>
            <person name="Amirebrahimi M."/>
            <person name="Lipzen A."/>
            <person name="Pangilinan J."/>
            <person name="Andreopoulos W."/>
            <person name="Hayes R.D."/>
            <person name="Ng V."/>
            <person name="Grigoriev I.V."/>
            <person name="Jackson S.A."/>
            <person name="Sutton T.D.S."/>
            <person name="Dobson A.D.W."/>
            <person name="Rama T."/>
        </authorList>
    </citation>
    <scope>NUCLEOTIDE SEQUENCE</scope>
    <source>
        <strain evidence="2">TRa018bII</strain>
    </source>
</reference>
<evidence type="ECO:0000256" key="1">
    <source>
        <dbReference type="SAM" id="MobiDB-lite"/>
    </source>
</evidence>
<protein>
    <submittedName>
        <fullName evidence="2">Uncharacterized protein</fullName>
    </submittedName>
</protein>
<proteinExistence type="predicted"/>
<feature type="compositionally biased region" description="Basic and acidic residues" evidence="1">
    <location>
        <begin position="257"/>
        <end position="275"/>
    </location>
</feature>
<feature type="region of interest" description="Disordered" evidence="1">
    <location>
        <begin position="246"/>
        <end position="275"/>
    </location>
</feature>
<evidence type="ECO:0000313" key="2">
    <source>
        <dbReference type="EMBL" id="KAG9232749.1"/>
    </source>
</evidence>
<dbReference type="EMBL" id="MU251532">
    <property type="protein sequence ID" value="KAG9232749.1"/>
    <property type="molecule type" value="Genomic_DNA"/>
</dbReference>
<evidence type="ECO:0000313" key="3">
    <source>
        <dbReference type="Proteomes" id="UP000824998"/>
    </source>
</evidence>
<accession>A0A9P7YFJ1</accession>
<dbReference type="Proteomes" id="UP000824998">
    <property type="component" value="Unassembled WGS sequence"/>
</dbReference>
<keyword evidence="3" id="KW-1185">Reference proteome</keyword>
<sequence>MNPPPPTLHCQQTHSCYRDCGHLATEITHAQNCFHHGTESICSHFISSNPYFAHTITKYETAKCPRCLDASMNIVQVEESTPFSDPGSDEIEQRFWTSSGSSGPWDLLYHPRAHASMRGGSPFNPRTGKDLILFLDSLPSSETLESAFDDAMSIVHRNTIRDQEVDSDFIDEGFYADDHPPSDSTSHPARSKVSEEELTALARLLEAARAREANREASSGYESDVSSSRASVLRADTPCWFPPWCREAGDMLDGDGVFDRREGRDEDEEVRGSRR</sequence>
<organism evidence="2 3">
    <name type="scientific">Amylocarpus encephaloides</name>
    <dbReference type="NCBI Taxonomy" id="45428"/>
    <lineage>
        <taxon>Eukaryota</taxon>
        <taxon>Fungi</taxon>
        <taxon>Dikarya</taxon>
        <taxon>Ascomycota</taxon>
        <taxon>Pezizomycotina</taxon>
        <taxon>Leotiomycetes</taxon>
        <taxon>Helotiales</taxon>
        <taxon>Helotiales incertae sedis</taxon>
        <taxon>Amylocarpus</taxon>
    </lineage>
</organism>
<comment type="caution">
    <text evidence="2">The sequence shown here is derived from an EMBL/GenBank/DDBJ whole genome shotgun (WGS) entry which is preliminary data.</text>
</comment>
<dbReference type="AlphaFoldDB" id="A0A9P7YFJ1"/>
<gene>
    <name evidence="2" type="ORF">BJ875DRAFT_68929</name>
</gene>
<feature type="region of interest" description="Disordered" evidence="1">
    <location>
        <begin position="172"/>
        <end position="195"/>
    </location>
</feature>